<evidence type="ECO:0000313" key="2">
    <source>
        <dbReference type="Proteomes" id="UP001165064"/>
    </source>
</evidence>
<comment type="caution">
    <text evidence="1">The sequence shown here is derived from an EMBL/GenBank/DDBJ whole genome shotgun (WGS) entry which is preliminary data.</text>
</comment>
<organism evidence="1 2">
    <name type="scientific">Ambrosiozyma monospora</name>
    <name type="common">Yeast</name>
    <name type="synonym">Endomycopsis monosporus</name>
    <dbReference type="NCBI Taxonomy" id="43982"/>
    <lineage>
        <taxon>Eukaryota</taxon>
        <taxon>Fungi</taxon>
        <taxon>Dikarya</taxon>
        <taxon>Ascomycota</taxon>
        <taxon>Saccharomycotina</taxon>
        <taxon>Pichiomycetes</taxon>
        <taxon>Pichiales</taxon>
        <taxon>Pichiaceae</taxon>
        <taxon>Ambrosiozyma</taxon>
    </lineage>
</organism>
<gene>
    <name evidence="1" type="ORF">Amon02_001266900</name>
</gene>
<reference evidence="1" key="1">
    <citation type="submission" date="2023-04" db="EMBL/GenBank/DDBJ databases">
        <title>Ambrosiozyma monospora NBRC 10751.</title>
        <authorList>
            <person name="Ichikawa N."/>
            <person name="Sato H."/>
            <person name="Tonouchi N."/>
        </authorList>
    </citation>
    <scope>NUCLEOTIDE SEQUENCE</scope>
    <source>
        <strain evidence="1">NBRC 10751</strain>
    </source>
</reference>
<sequence>MQQQQLQQFQQQQLQQQLYQQQAPSPQQAQPQHHHHHSSPRICISCHSSQSPCWRPSWSLTEGQLCNSCGLRYKKTKARCLNPDCLRIPAKGEWTLMKNKGKVLIEATGNMSYKCLHCDGEVAVDES</sequence>
<keyword evidence="2" id="KW-1185">Reference proteome</keyword>
<dbReference type="Proteomes" id="UP001165064">
    <property type="component" value="Unassembled WGS sequence"/>
</dbReference>
<accession>A0ACB5UAB4</accession>
<evidence type="ECO:0000313" key="1">
    <source>
        <dbReference type="EMBL" id="GMF06383.1"/>
    </source>
</evidence>
<protein>
    <submittedName>
        <fullName evidence="1">Unnamed protein product</fullName>
    </submittedName>
</protein>
<proteinExistence type="predicted"/>
<name>A0ACB5UAB4_AMBMO</name>
<dbReference type="EMBL" id="BSXS01015112">
    <property type="protein sequence ID" value="GMF06383.1"/>
    <property type="molecule type" value="Genomic_DNA"/>
</dbReference>